<feature type="active site" description="Proton acceptor" evidence="9">
    <location>
        <position position="51"/>
    </location>
</feature>
<dbReference type="SUPFAM" id="SSF51366">
    <property type="entry name" value="Ribulose-phoshate binding barrel"/>
    <property type="match status" value="1"/>
</dbReference>
<organism evidence="11 12">
    <name type="scientific">Oceanobacillus oncorhynchi</name>
    <dbReference type="NCBI Taxonomy" id="545501"/>
    <lineage>
        <taxon>Bacteria</taxon>
        <taxon>Bacillati</taxon>
        <taxon>Bacillota</taxon>
        <taxon>Bacilli</taxon>
        <taxon>Bacillales</taxon>
        <taxon>Bacillaceae</taxon>
        <taxon>Oceanobacillus</taxon>
    </lineage>
</organism>
<evidence type="ECO:0000256" key="8">
    <source>
        <dbReference type="ARBA" id="ARBA00049047"/>
    </source>
</evidence>
<dbReference type="InterPro" id="IPR011060">
    <property type="entry name" value="RibuloseP-bd_barrel"/>
</dbReference>
<dbReference type="InterPro" id="IPR013785">
    <property type="entry name" value="Aldolase_TIM"/>
</dbReference>
<protein>
    <recommendedName>
        <fullName evidence="9">Tryptophan synthase alpha chain</fullName>
        <ecNumber evidence="9">4.2.1.20</ecNumber>
    </recommendedName>
</protein>
<keyword evidence="12" id="KW-1185">Reference proteome</keyword>
<comment type="similarity">
    <text evidence="9 10">Belongs to the TrpA family.</text>
</comment>
<evidence type="ECO:0000256" key="9">
    <source>
        <dbReference type="HAMAP-Rule" id="MF_00131"/>
    </source>
</evidence>
<comment type="pathway">
    <text evidence="2 9">Amino-acid biosynthesis; L-tryptophan biosynthesis; L-tryptophan from chorismate: step 5/5.</text>
</comment>
<name>A0A0A1MS31_9BACI</name>
<dbReference type="GO" id="GO:0004834">
    <property type="term" value="F:tryptophan synthase activity"/>
    <property type="evidence" value="ECO:0007669"/>
    <property type="project" value="UniProtKB-UniRule"/>
</dbReference>
<dbReference type="PANTHER" id="PTHR43406">
    <property type="entry name" value="TRYPTOPHAN SYNTHASE, ALPHA CHAIN"/>
    <property type="match status" value="1"/>
</dbReference>
<dbReference type="HAMAP" id="MF_00131">
    <property type="entry name" value="Trp_synth_alpha"/>
    <property type="match status" value="1"/>
</dbReference>
<dbReference type="CDD" id="cd04724">
    <property type="entry name" value="Tryptophan_synthase_alpha"/>
    <property type="match status" value="1"/>
</dbReference>
<evidence type="ECO:0000256" key="2">
    <source>
        <dbReference type="ARBA" id="ARBA00004733"/>
    </source>
</evidence>
<dbReference type="Gene3D" id="3.20.20.70">
    <property type="entry name" value="Aldolase class I"/>
    <property type="match status" value="1"/>
</dbReference>
<dbReference type="Proteomes" id="UP000040453">
    <property type="component" value="Unassembled WGS sequence"/>
</dbReference>
<dbReference type="EMBL" id="CDGG01000001">
    <property type="protein sequence ID" value="CEI82387.1"/>
    <property type="molecule type" value="Genomic_DNA"/>
</dbReference>
<evidence type="ECO:0000256" key="5">
    <source>
        <dbReference type="ARBA" id="ARBA00022822"/>
    </source>
</evidence>
<keyword evidence="5 9" id="KW-0822">Tryptophan biosynthesis</keyword>
<evidence type="ECO:0000256" key="4">
    <source>
        <dbReference type="ARBA" id="ARBA00022605"/>
    </source>
</evidence>
<comment type="subunit">
    <text evidence="3 9">Tetramer of two alpha and two beta chains.</text>
</comment>
<keyword evidence="4 9" id="KW-0028">Amino-acid biosynthesis</keyword>
<evidence type="ECO:0000313" key="12">
    <source>
        <dbReference type="Proteomes" id="UP000040453"/>
    </source>
</evidence>
<dbReference type="OrthoDB" id="9804578at2"/>
<sequence length="258" mass="28178">MGKHKLENTLNELKATGKPLFIPYMMAGDGGINQINERIQFLEECGASAIELGIPFSDPVADGPVIQDAGLRALQEGTTLKLVLDEVRKQKESRNIPIILMTYINPIWNYGYEQFAKHCDTAGVDGIIIPDIPMEEEEDIAAALSNQSIAFIRLAAMTSPDERLEKIAQDSEGFLYAVSVNGTTGERQQHDKNTLDYLKKLTALSSVPVLAGFGISNPEQAKSLAAYCDGVIVGSKIVHLFAEGKQTEIKELIGETVR</sequence>
<dbReference type="InterPro" id="IPR018204">
    <property type="entry name" value="Trp_synthase_alpha_AS"/>
</dbReference>
<dbReference type="GO" id="GO:0005829">
    <property type="term" value="C:cytosol"/>
    <property type="evidence" value="ECO:0007669"/>
    <property type="project" value="TreeGrafter"/>
</dbReference>
<dbReference type="EC" id="4.2.1.20" evidence="9"/>
<comment type="catalytic activity">
    <reaction evidence="8 9">
        <text>(1S,2R)-1-C-(indol-3-yl)glycerol 3-phosphate + L-serine = D-glyceraldehyde 3-phosphate + L-tryptophan + H2O</text>
        <dbReference type="Rhea" id="RHEA:10532"/>
        <dbReference type="ChEBI" id="CHEBI:15377"/>
        <dbReference type="ChEBI" id="CHEBI:33384"/>
        <dbReference type="ChEBI" id="CHEBI:57912"/>
        <dbReference type="ChEBI" id="CHEBI:58866"/>
        <dbReference type="ChEBI" id="CHEBI:59776"/>
        <dbReference type="EC" id="4.2.1.20"/>
    </reaction>
</comment>
<proteinExistence type="inferred from homology"/>
<accession>A0A0A1MS31</accession>
<evidence type="ECO:0000256" key="7">
    <source>
        <dbReference type="ARBA" id="ARBA00023239"/>
    </source>
</evidence>
<evidence type="ECO:0000256" key="1">
    <source>
        <dbReference type="ARBA" id="ARBA00003365"/>
    </source>
</evidence>
<feature type="active site" description="Proton acceptor" evidence="9">
    <location>
        <position position="62"/>
    </location>
</feature>
<evidence type="ECO:0000256" key="10">
    <source>
        <dbReference type="RuleBase" id="RU003662"/>
    </source>
</evidence>
<evidence type="ECO:0000313" key="11">
    <source>
        <dbReference type="EMBL" id="CEI82387.1"/>
    </source>
</evidence>
<keyword evidence="7 9" id="KW-0456">Lyase</keyword>
<comment type="function">
    <text evidence="1 9">The alpha subunit is responsible for the aldol cleavage of indoleglycerol phosphate to indole and glyceraldehyde 3-phosphate.</text>
</comment>
<dbReference type="PROSITE" id="PS00167">
    <property type="entry name" value="TRP_SYNTHASE_ALPHA"/>
    <property type="match status" value="1"/>
</dbReference>
<dbReference type="NCBIfam" id="TIGR00262">
    <property type="entry name" value="trpA"/>
    <property type="match status" value="1"/>
</dbReference>
<evidence type="ECO:0000256" key="3">
    <source>
        <dbReference type="ARBA" id="ARBA00011270"/>
    </source>
</evidence>
<keyword evidence="6 9" id="KW-0057">Aromatic amino acid biosynthesis</keyword>
<dbReference type="PANTHER" id="PTHR43406:SF1">
    <property type="entry name" value="TRYPTOPHAN SYNTHASE ALPHA CHAIN, CHLOROPLASTIC"/>
    <property type="match status" value="1"/>
</dbReference>
<dbReference type="FunFam" id="3.20.20.70:FF:000037">
    <property type="entry name" value="Tryptophan synthase alpha chain"/>
    <property type="match status" value="1"/>
</dbReference>
<dbReference type="UniPathway" id="UPA00035">
    <property type="reaction ID" value="UER00044"/>
</dbReference>
<dbReference type="InterPro" id="IPR002028">
    <property type="entry name" value="Trp_synthase_suA"/>
</dbReference>
<gene>
    <name evidence="9 11" type="primary">trpA</name>
    <name evidence="11" type="ORF">BN997_02251</name>
</gene>
<dbReference type="Pfam" id="PF00290">
    <property type="entry name" value="Trp_syntA"/>
    <property type="match status" value="1"/>
</dbReference>
<dbReference type="RefSeq" id="WP_042532178.1">
    <property type="nucleotide sequence ID" value="NZ_CDGG01000001.1"/>
</dbReference>
<dbReference type="STRING" id="545501.BN997_02251"/>
<dbReference type="AlphaFoldDB" id="A0A0A1MS31"/>
<reference evidence="11 12" key="1">
    <citation type="submission" date="2014-11" db="EMBL/GenBank/DDBJ databases">
        <authorList>
            <person name="Urmite Genomes Urmite Genomes"/>
        </authorList>
    </citation>
    <scope>NUCLEOTIDE SEQUENCE [LARGE SCALE GENOMIC DNA]</scope>
    <source>
        <strain evidence="11 12">Oc5</strain>
    </source>
</reference>
<evidence type="ECO:0000256" key="6">
    <source>
        <dbReference type="ARBA" id="ARBA00023141"/>
    </source>
</evidence>